<dbReference type="InterPro" id="IPR011009">
    <property type="entry name" value="Kinase-like_dom_sf"/>
</dbReference>
<dbReference type="InterPro" id="IPR001611">
    <property type="entry name" value="Leu-rich_rpt"/>
</dbReference>
<evidence type="ECO:0000256" key="24">
    <source>
        <dbReference type="ARBA" id="ARBA00023328"/>
    </source>
</evidence>
<keyword evidence="22" id="KW-0675">Receptor</keyword>
<keyword evidence="21 28" id="KW-0472">Membrane</keyword>
<dbReference type="OrthoDB" id="424823at2759"/>
<feature type="repeat" description="WD" evidence="26">
    <location>
        <begin position="312"/>
        <end position="354"/>
    </location>
</feature>
<dbReference type="InterPro" id="IPR032675">
    <property type="entry name" value="LRR_dom_sf"/>
</dbReference>
<dbReference type="GO" id="GO:0000781">
    <property type="term" value="C:chromosome, telomeric region"/>
    <property type="evidence" value="ECO:0007669"/>
    <property type="project" value="UniProtKB-SubCell"/>
</dbReference>
<dbReference type="Pfam" id="PF13855">
    <property type="entry name" value="LRR_8"/>
    <property type="match status" value="3"/>
</dbReference>
<feature type="repeat" description="WD" evidence="26">
    <location>
        <begin position="174"/>
        <end position="216"/>
    </location>
</feature>
<evidence type="ECO:0000256" key="10">
    <source>
        <dbReference type="ARBA" id="ARBA00022614"/>
    </source>
</evidence>
<evidence type="ECO:0000256" key="26">
    <source>
        <dbReference type="PROSITE-ProRule" id="PRU00221"/>
    </source>
</evidence>
<proteinExistence type="inferred from homology"/>
<dbReference type="Pfam" id="PF00400">
    <property type="entry name" value="WD40"/>
    <property type="match status" value="2"/>
</dbReference>
<feature type="region of interest" description="Disordered" evidence="27">
    <location>
        <begin position="1469"/>
        <end position="1502"/>
    </location>
</feature>
<evidence type="ECO:0000256" key="9">
    <source>
        <dbReference type="ARBA" id="ARBA00022574"/>
    </source>
</evidence>
<dbReference type="Gene3D" id="3.30.200.20">
    <property type="entry name" value="Phosphorylase Kinase, domain 1"/>
    <property type="match status" value="1"/>
</dbReference>
<evidence type="ECO:0000256" key="12">
    <source>
        <dbReference type="ARBA" id="ARBA00022705"/>
    </source>
</evidence>
<keyword evidence="11 28" id="KW-0812">Transmembrane</keyword>
<evidence type="ECO:0000259" key="29">
    <source>
        <dbReference type="PROSITE" id="PS50011"/>
    </source>
</evidence>
<dbReference type="Proteomes" id="UP001055439">
    <property type="component" value="Chromosome 4"/>
</dbReference>
<dbReference type="SMART" id="SM00369">
    <property type="entry name" value="LRR_TYP"/>
    <property type="match status" value="6"/>
</dbReference>
<evidence type="ECO:0000256" key="11">
    <source>
        <dbReference type="ARBA" id="ARBA00022692"/>
    </source>
</evidence>
<dbReference type="EMBL" id="CP097506">
    <property type="protein sequence ID" value="URD98090.1"/>
    <property type="molecule type" value="Genomic_DNA"/>
</dbReference>
<dbReference type="Gene3D" id="1.10.510.10">
    <property type="entry name" value="Transferase(Phosphotransferase) domain 1"/>
    <property type="match status" value="1"/>
</dbReference>
<evidence type="ECO:0000256" key="14">
    <source>
        <dbReference type="ARBA" id="ARBA00022737"/>
    </source>
</evidence>
<dbReference type="PROSITE" id="PS50082">
    <property type="entry name" value="WD_REPEATS_2"/>
    <property type="match status" value="3"/>
</dbReference>
<dbReference type="InterPro" id="IPR003591">
    <property type="entry name" value="Leu-rich_rpt_typical-subtyp"/>
</dbReference>
<dbReference type="Pfam" id="PF26216">
    <property type="entry name" value="GDPGP1_C"/>
    <property type="match status" value="1"/>
</dbReference>
<dbReference type="InterPro" id="IPR015943">
    <property type="entry name" value="WD40/YVTN_repeat-like_dom_sf"/>
</dbReference>
<dbReference type="GO" id="GO:0005634">
    <property type="term" value="C:nucleus"/>
    <property type="evidence" value="ECO:0007669"/>
    <property type="project" value="UniProtKB-SubCell"/>
</dbReference>
<evidence type="ECO:0000256" key="25">
    <source>
        <dbReference type="ARBA" id="ARBA00033046"/>
    </source>
</evidence>
<dbReference type="GO" id="GO:0006325">
    <property type="term" value="P:chromatin organization"/>
    <property type="evidence" value="ECO:0007669"/>
    <property type="project" value="UniProtKB-KW"/>
</dbReference>
<dbReference type="GO" id="GO:0016020">
    <property type="term" value="C:membrane"/>
    <property type="evidence" value="ECO:0007669"/>
    <property type="project" value="UniProtKB-SubCell"/>
</dbReference>
<comment type="similarity">
    <text evidence="6">Belongs to the WD repeat RBAP46/RBAP48/MSI1 family.</text>
</comment>
<dbReference type="FunFam" id="1.10.510.10:FF:000480">
    <property type="entry name" value="Pollen receptor-like kinase 1"/>
    <property type="match status" value="1"/>
</dbReference>
<keyword evidence="12" id="KW-0235">DNA replication</keyword>
<dbReference type="InterPro" id="IPR053059">
    <property type="entry name" value="Inactive_SerThr-Kinase_ABA"/>
</dbReference>
<organism evidence="30 31">
    <name type="scientific">Musa troglodytarum</name>
    <name type="common">fe'i banana</name>
    <dbReference type="NCBI Taxonomy" id="320322"/>
    <lineage>
        <taxon>Eukaryota</taxon>
        <taxon>Viridiplantae</taxon>
        <taxon>Streptophyta</taxon>
        <taxon>Embryophyta</taxon>
        <taxon>Tracheophyta</taxon>
        <taxon>Spermatophyta</taxon>
        <taxon>Magnoliopsida</taxon>
        <taxon>Liliopsida</taxon>
        <taxon>Zingiberales</taxon>
        <taxon>Musaceae</taxon>
        <taxon>Musa</taxon>
    </lineage>
</organism>
<dbReference type="Pfam" id="PF00560">
    <property type="entry name" value="LRR_1"/>
    <property type="match status" value="1"/>
</dbReference>
<dbReference type="SUPFAM" id="SSF52047">
    <property type="entry name" value="RNI-like"/>
    <property type="match status" value="1"/>
</dbReference>
<keyword evidence="24" id="KW-0137">Centromere</keyword>
<keyword evidence="16" id="KW-0995">Kinetochore</keyword>
<evidence type="ECO:0000256" key="23">
    <source>
        <dbReference type="ARBA" id="ARBA00023242"/>
    </source>
</evidence>
<evidence type="ECO:0000256" key="8">
    <source>
        <dbReference type="ARBA" id="ARBA00022553"/>
    </source>
</evidence>
<dbReference type="Pfam" id="PF26217">
    <property type="entry name" value="GDPGP1_N"/>
    <property type="match status" value="1"/>
</dbReference>
<evidence type="ECO:0000256" key="28">
    <source>
        <dbReference type="SAM" id="Phobius"/>
    </source>
</evidence>
<dbReference type="InterPro" id="IPR000719">
    <property type="entry name" value="Prot_kinase_dom"/>
</dbReference>
<dbReference type="GO" id="GO:0004672">
    <property type="term" value="F:protein kinase activity"/>
    <property type="evidence" value="ECO:0007669"/>
    <property type="project" value="InterPro"/>
</dbReference>
<dbReference type="PROSITE" id="PS50294">
    <property type="entry name" value="WD_REPEATS_REGION"/>
    <property type="match status" value="2"/>
</dbReference>
<dbReference type="SMART" id="SM00320">
    <property type="entry name" value="WD40"/>
    <property type="match status" value="6"/>
</dbReference>
<keyword evidence="9 26" id="KW-0853">WD repeat</keyword>
<dbReference type="InterPro" id="IPR013210">
    <property type="entry name" value="LRR_N_plant-typ"/>
</dbReference>
<keyword evidence="23" id="KW-0539">Nucleus</keyword>
<keyword evidence="19" id="KW-0779">Telomere</keyword>
<dbReference type="Pfam" id="PF13516">
    <property type="entry name" value="LRR_6"/>
    <property type="match status" value="1"/>
</dbReference>
<dbReference type="InterPro" id="IPR001680">
    <property type="entry name" value="WD40_rpt"/>
</dbReference>
<evidence type="ECO:0000256" key="7">
    <source>
        <dbReference type="ARBA" id="ARBA00015536"/>
    </source>
</evidence>
<protein>
    <recommendedName>
        <fullName evidence="7">Leucine-rich repeat and WD repeat-containing protein 1</fullName>
    </recommendedName>
    <alternativeName>
        <fullName evidence="25">Origin recognition complex-associated protein</fullName>
    </alternativeName>
</protein>
<dbReference type="GO" id="GO:0005524">
    <property type="term" value="F:ATP binding"/>
    <property type="evidence" value="ECO:0007669"/>
    <property type="project" value="UniProtKB-KW"/>
</dbReference>
<sequence length="1938" mass="212057">MAKDEEEFRGEMEERLVNEEYKIWKKNTPFLYDLVITHALEWPSLTVQWLPDRDEPAGKDYSVQKMILGTHTSDNEPNYLMLAQVQLPLEDAEYDARQYDDENGEIGGFGCAGGKVQIVQQINHEGEVNRARYMPQNPFIIATKTVSAEVYVFDYSKHPSKPPLDGACNPDLKLRGHNSEGYGLSWSQFKQGHLLSGSDDAQICLWDINSTPKNKALDALQTFKVHDGVVEDVAWHLRHEYYFGSVGDDHYLLLWDLRMPNNKPVKSVVAHQGEVNCLAFNPFNEWVVATGSTDKTVKLFDLRKLENALHTLDCHKEEVFQVGWNPKNETILASCCLGRRLMVWDLSRIDEEQTPEDAEDGPPELLFIHGGHTSKISDFSWNSCRVRDMYSVHGENGVLLLWARHPWANGSRPLRVWCLGRDTGTAPPKGAFLTSPAWWRTVPTHPSVSAGPTRMGLRPSPVSFFNMYAIVLVDKLLTQVYLLAFGIITNVYQLGIPTKTDGACGGLPCSEEGRHSLLDIVLLSQWEDHASKGHLRYDVSSCQMKVITGGKKFIAQLNENWSSNILMDLEKKIFQSLGPIRSSYMKTHQEDVLFCVSCGEKEGSELVYSTVLPKDGILIIANANPVEYGHIFLVPYDVHQMPQFLDKRILGLMSQITAEVANRSFHIFFDYDASGSLDHKCFQACYFADPLPVELLPTIAVYGNLLTTGVYIGEVADYPLKAVVFISKNLKALVEIVGEMCCYLHDNGTAFSLLISDCGTRIFLFPQSHVRALEMVWLRLTGDWCGNLNPIFPVTGTPPSDEILLLLLLFGNSVFFCEKRCNPPPASNLLNQLCWWTHLQIWVKQHHLGFRRLLFGSPSEVGVAVATFGVGREMELLGRIFVLLLLAIPCAAQLPSPDILALLAFKKGITHDPTGYVSGSWNEESVDFNGCPSSWNGVVCNGGNVAGVVLDGHGISGHADLSVFANLTMLSKLSMAGNNLSGSLPDDLAVLSTLECLDISNNAFSGELPSGIGKLRSLKNLTLAGNNFAGPVPDSIGGLASIKSLDVSRNFLSGPLPASLAGLRNLVSLNLSHNAFSKSIPTGMELIPTLESVDLSRNQLDGGVDWNFLMQSSSVVRVDLSGNLLTSSPKELKSLSDISETIRYLNLSSNRLTGPLIGVGISTFGSLKVLDLSYNQLYGELPGFNYVYDLEVLKLGNNRFSGFLPSGLLKGDSLVLSELDLSANNLTGHINMITSTTLRILNLSSNAISGELPVVQGSCAVLDLSNNQFTGNLSVIAKWGNDLQYIDLSQNRLTGAIPGVTSQFLLLGYLNLSRNALVDGIPEVFVQYPKLTILDLSFNRLGGPILNDLLTSSSLQELRLKNNMLFGNIVFAPSFSNKSNLHVLDISGNLFDGSFPESLGSLTGLQALDISANNFSGTLPSAVAELVALTSLDISLNHFSGPLPSSLPDTLVHFNASYNDLSGSVPDNLRKFPESSFHPGNSRLEFPHGPPGSANSPSEGPGHRRMRAFVIAAIVAACVAALVILVLLAIILHYKRASRGSGSDKVSDKNYQKRSLPETAGGKSRESGGSLVISADDLMAPRKGSSSEILDPEEKMAAVAGFSPSKKSRFSWSPDPGDIYAQENLGRLDVRSPDRLAGDLHFLDETITLTPEELSRAPAEVLGRSSHGTSYRATLDNGVFLTVKWLREGVAKQKKEFSKEAKKFANIRHPNVVGLRGYYWGPTQHEKLLLSDYVSPGSLASFLYDRPGRKGPPLTWAQRLKIAVDVARGLNYLHFDRATPHGNLKATNILLDGLDLNARVGDYCLHRLMTQSGTVEQILDAGVLGYRAPELAASKKPSPSFKSDVYAFGVVLLELLTGRCAGDVVSGEEGGVDLTDWVRLRVAEGRGSDCFDPTMAADAASLVASKGMKEVLGIALRCIRPLSERPGIKSVYEDLSSI</sequence>
<dbReference type="Pfam" id="PF12265">
    <property type="entry name" value="CAF1C_H4-bd"/>
    <property type="match status" value="1"/>
</dbReference>
<dbReference type="PROSITE" id="PS00678">
    <property type="entry name" value="WD_REPEATS_1"/>
    <property type="match status" value="1"/>
</dbReference>
<evidence type="ECO:0000256" key="21">
    <source>
        <dbReference type="ARBA" id="ARBA00023136"/>
    </source>
</evidence>
<evidence type="ECO:0000256" key="5">
    <source>
        <dbReference type="ARBA" id="ARBA00007545"/>
    </source>
</evidence>
<dbReference type="GO" id="GO:0000776">
    <property type="term" value="C:kinetochore"/>
    <property type="evidence" value="ECO:0007669"/>
    <property type="project" value="UniProtKB-KW"/>
</dbReference>
<evidence type="ECO:0000256" key="22">
    <source>
        <dbReference type="ARBA" id="ARBA00023170"/>
    </source>
</evidence>
<dbReference type="SUPFAM" id="SSF56112">
    <property type="entry name" value="Protein kinase-like (PK-like)"/>
    <property type="match status" value="1"/>
</dbReference>
<dbReference type="InterPro" id="IPR036322">
    <property type="entry name" value="WD40_repeat_dom_sf"/>
</dbReference>
<dbReference type="SUPFAM" id="SSF52058">
    <property type="entry name" value="L domain-like"/>
    <property type="match status" value="1"/>
</dbReference>
<evidence type="ECO:0000256" key="15">
    <source>
        <dbReference type="ARBA" id="ARBA00022741"/>
    </source>
</evidence>
<dbReference type="InterPro" id="IPR022052">
    <property type="entry name" value="Histone-bd_RBBP4-like_N"/>
</dbReference>
<feature type="region of interest" description="Disordered" evidence="27">
    <location>
        <begin position="1539"/>
        <end position="1577"/>
    </location>
</feature>
<keyword evidence="15" id="KW-0547">Nucleotide-binding</keyword>
<dbReference type="InterPro" id="IPR058865">
    <property type="entry name" value="GDPGP1_C"/>
</dbReference>
<dbReference type="Gene3D" id="3.80.10.10">
    <property type="entry name" value="Ribonuclease Inhibitor"/>
    <property type="match status" value="4"/>
</dbReference>
<evidence type="ECO:0000256" key="18">
    <source>
        <dbReference type="ARBA" id="ARBA00022853"/>
    </source>
</evidence>
<evidence type="ECO:0000256" key="19">
    <source>
        <dbReference type="ARBA" id="ARBA00022895"/>
    </source>
</evidence>
<evidence type="ECO:0000256" key="16">
    <source>
        <dbReference type="ARBA" id="ARBA00022838"/>
    </source>
</evidence>
<gene>
    <name evidence="30" type="ORF">MUK42_30953</name>
</gene>
<dbReference type="FunFam" id="3.80.10.10:FF:000686">
    <property type="entry name" value="LRR receptor-like serine/threonine-protein kinase GHR1"/>
    <property type="match status" value="1"/>
</dbReference>
<dbReference type="InterPro" id="IPR001245">
    <property type="entry name" value="Ser-Thr/Tyr_kinase_cat_dom"/>
</dbReference>
<dbReference type="PANTHER" id="PTHR48003:SF4">
    <property type="entry name" value="LRR RECEPTOR-LIKE SERINE_THREONINE-PROTEIN KINASE GHR1"/>
    <property type="match status" value="1"/>
</dbReference>
<feature type="transmembrane region" description="Helical" evidence="28">
    <location>
        <begin position="1508"/>
        <end position="1532"/>
    </location>
</feature>
<keyword evidence="31" id="KW-1185">Reference proteome</keyword>
<evidence type="ECO:0000256" key="20">
    <source>
        <dbReference type="ARBA" id="ARBA00022989"/>
    </source>
</evidence>
<keyword evidence="8" id="KW-0597">Phosphoprotein</keyword>
<dbReference type="PROSITE" id="PS50011">
    <property type="entry name" value="PROTEIN_KINASE_DOM"/>
    <property type="match status" value="1"/>
</dbReference>
<feature type="domain" description="Protein kinase" evidence="29">
    <location>
        <begin position="1656"/>
        <end position="1938"/>
    </location>
</feature>
<keyword evidence="20 28" id="KW-1133">Transmembrane helix</keyword>
<dbReference type="Pfam" id="PF07714">
    <property type="entry name" value="PK_Tyr_Ser-Thr"/>
    <property type="match status" value="1"/>
</dbReference>
<dbReference type="Pfam" id="PF08263">
    <property type="entry name" value="LRRNT_2"/>
    <property type="match status" value="1"/>
</dbReference>
<dbReference type="FunFam" id="3.30.200.20:FF:000486">
    <property type="entry name" value="Leucine-rich repeat receptor-like protein kinase"/>
    <property type="match status" value="1"/>
</dbReference>
<dbReference type="GO" id="GO:0006260">
    <property type="term" value="P:DNA replication"/>
    <property type="evidence" value="ECO:0007669"/>
    <property type="project" value="UniProtKB-KW"/>
</dbReference>
<keyword evidence="19" id="KW-0158">Chromosome</keyword>
<evidence type="ECO:0000256" key="3">
    <source>
        <dbReference type="ARBA" id="ARBA00004574"/>
    </source>
</evidence>
<dbReference type="SUPFAM" id="SSF50978">
    <property type="entry name" value="WD40 repeat-like"/>
    <property type="match status" value="1"/>
</dbReference>
<evidence type="ECO:0000256" key="4">
    <source>
        <dbReference type="ARBA" id="ARBA00004629"/>
    </source>
</evidence>
<evidence type="ECO:0000256" key="17">
    <source>
        <dbReference type="ARBA" id="ARBA00022840"/>
    </source>
</evidence>
<dbReference type="CDD" id="cd14066">
    <property type="entry name" value="STKc_IRAK"/>
    <property type="match status" value="1"/>
</dbReference>
<dbReference type="FunFam" id="3.80.10.10:FF:000095">
    <property type="entry name" value="LRR receptor-like serine/threonine-protein kinase GSO1"/>
    <property type="match status" value="1"/>
</dbReference>
<keyword evidence="13" id="KW-0732">Signal</keyword>
<dbReference type="Gene3D" id="2.130.10.10">
    <property type="entry name" value="YVTN repeat-like/Quinoprotein amine dehydrogenase"/>
    <property type="match status" value="1"/>
</dbReference>
<evidence type="ECO:0000313" key="31">
    <source>
        <dbReference type="Proteomes" id="UP001055439"/>
    </source>
</evidence>
<dbReference type="FunFam" id="2.130.10.10:FF:000512">
    <property type="entry name" value="WD-40 repeat-containing protein MSI1"/>
    <property type="match status" value="1"/>
</dbReference>
<dbReference type="PANTHER" id="PTHR48003">
    <property type="entry name" value="OS07G0626500 PROTEIN"/>
    <property type="match status" value="1"/>
</dbReference>
<dbReference type="InterPro" id="IPR058866">
    <property type="entry name" value="GDPGP1_N"/>
</dbReference>
<keyword evidence="18" id="KW-0156">Chromatin regulator</keyword>
<feature type="repeat" description="WD" evidence="26">
    <location>
        <begin position="268"/>
        <end position="310"/>
    </location>
</feature>
<keyword evidence="14" id="KW-0677">Repeat</keyword>
<keyword evidence="10" id="KW-0433">Leucine-rich repeat</keyword>
<evidence type="ECO:0000256" key="13">
    <source>
        <dbReference type="ARBA" id="ARBA00022729"/>
    </source>
</evidence>
<evidence type="ECO:0000256" key="6">
    <source>
        <dbReference type="ARBA" id="ARBA00009341"/>
    </source>
</evidence>
<dbReference type="InterPro" id="IPR019775">
    <property type="entry name" value="WD40_repeat_CS"/>
</dbReference>
<evidence type="ECO:0000256" key="27">
    <source>
        <dbReference type="SAM" id="MobiDB-lite"/>
    </source>
</evidence>
<reference evidence="30" key="1">
    <citation type="submission" date="2022-05" db="EMBL/GenBank/DDBJ databases">
        <title>The Musa troglodytarum L. genome provides insights into the mechanism of non-climacteric behaviour and enrichment of carotenoids.</title>
        <authorList>
            <person name="Wang J."/>
        </authorList>
    </citation>
    <scope>NUCLEOTIDE SEQUENCE</scope>
    <source>
        <tissue evidence="30">Leaf</tissue>
    </source>
</reference>
<evidence type="ECO:0000256" key="2">
    <source>
        <dbReference type="ARBA" id="ARBA00004167"/>
    </source>
</evidence>
<keyword evidence="17" id="KW-0067">ATP-binding</keyword>
<accession>A0A9E7FLP0</accession>
<name>A0A9E7FLP0_9LILI</name>
<evidence type="ECO:0000313" key="30">
    <source>
        <dbReference type="EMBL" id="URD98090.1"/>
    </source>
</evidence>
<comment type="subcellular location">
    <subcellularLocation>
        <location evidence="4">Chromosome</location>
        <location evidence="4">Centromere</location>
        <location evidence="4">Kinetochore</location>
    </subcellularLocation>
    <subcellularLocation>
        <location evidence="3">Chromosome</location>
        <location evidence="3">Telomere</location>
    </subcellularLocation>
    <subcellularLocation>
        <location evidence="2">Membrane</location>
        <topology evidence="2">Single-pass membrane protein</topology>
    </subcellularLocation>
    <subcellularLocation>
        <location evidence="1">Nucleus</location>
    </subcellularLocation>
</comment>
<comment type="similarity">
    <text evidence="5">Belongs to the LRWD1 family.</text>
</comment>
<evidence type="ECO:0000256" key="1">
    <source>
        <dbReference type="ARBA" id="ARBA00004123"/>
    </source>
</evidence>